<feature type="compositionally biased region" description="Polar residues" evidence="2">
    <location>
        <begin position="343"/>
        <end position="353"/>
    </location>
</feature>
<gene>
    <name evidence="3" type="ORF">PACLA_8A027531</name>
</gene>
<dbReference type="Proteomes" id="UP001152795">
    <property type="component" value="Unassembled WGS sequence"/>
</dbReference>
<dbReference type="SUPFAM" id="SSF57997">
    <property type="entry name" value="Tropomyosin"/>
    <property type="match status" value="1"/>
</dbReference>
<dbReference type="PANTHER" id="PTHR37915:SF3">
    <property type="match status" value="1"/>
</dbReference>
<evidence type="ECO:0000256" key="2">
    <source>
        <dbReference type="SAM" id="MobiDB-lite"/>
    </source>
</evidence>
<dbReference type="PANTHER" id="PTHR37915">
    <property type="match status" value="1"/>
</dbReference>
<keyword evidence="1" id="KW-0175">Coiled coil</keyword>
<feature type="region of interest" description="Disordered" evidence="2">
    <location>
        <begin position="342"/>
        <end position="410"/>
    </location>
</feature>
<reference evidence="3" key="1">
    <citation type="submission" date="2020-04" db="EMBL/GenBank/DDBJ databases">
        <authorList>
            <person name="Alioto T."/>
            <person name="Alioto T."/>
            <person name="Gomez Garrido J."/>
        </authorList>
    </citation>
    <scope>NUCLEOTIDE SEQUENCE</scope>
    <source>
        <strain evidence="3">A484AB</strain>
    </source>
</reference>
<accession>A0A7D9KY67</accession>
<feature type="coiled-coil region" evidence="1">
    <location>
        <begin position="136"/>
        <end position="291"/>
    </location>
</feature>
<organism evidence="3 4">
    <name type="scientific">Paramuricea clavata</name>
    <name type="common">Red gorgonian</name>
    <name type="synonym">Violescent sea-whip</name>
    <dbReference type="NCBI Taxonomy" id="317549"/>
    <lineage>
        <taxon>Eukaryota</taxon>
        <taxon>Metazoa</taxon>
        <taxon>Cnidaria</taxon>
        <taxon>Anthozoa</taxon>
        <taxon>Octocorallia</taxon>
        <taxon>Malacalcyonacea</taxon>
        <taxon>Plexauridae</taxon>
        <taxon>Paramuricea</taxon>
    </lineage>
</organism>
<evidence type="ECO:0000256" key="1">
    <source>
        <dbReference type="SAM" id="Coils"/>
    </source>
</evidence>
<feature type="coiled-coil region" evidence="1">
    <location>
        <begin position="64"/>
        <end position="91"/>
    </location>
</feature>
<name>A0A7D9KY67_PARCT</name>
<dbReference type="EMBL" id="CACRXK020011806">
    <property type="protein sequence ID" value="CAB4022105.1"/>
    <property type="molecule type" value="Genomic_DNA"/>
</dbReference>
<protein>
    <submittedName>
        <fullName evidence="3">Uncharacterized protein</fullName>
    </submittedName>
</protein>
<comment type="caution">
    <text evidence="3">The sequence shown here is derived from an EMBL/GenBank/DDBJ whole genome shotgun (WGS) entry which is preliminary data.</text>
</comment>
<proteinExistence type="predicted"/>
<dbReference type="OrthoDB" id="10037468at2759"/>
<feature type="non-terminal residue" evidence="3">
    <location>
        <position position="439"/>
    </location>
</feature>
<keyword evidence="4" id="KW-1185">Reference proteome</keyword>
<sequence length="439" mass="49942">ATLHLILSDPIAKRKYQQKVTIFVVGYENLCSHRNKLLLQLQQFFTQNTASDDSFTPSALEFDFDEVENNVRDALDKAEKTTERLANISKDVLKVFEMVNPKDHKRGKKKLEKALFQSQQDVMHLTEKLVGVQSDFEDAKTKLTTLNNQLEVKEADIDRLKAQVNVNKTFERECDDLRKGLQAKEQQLQTYRTEMDEVELSLSQAESKYDEYVEMCRNLRDENQHLKDDIEGRSKEQAEKIIEIRKDLENKHETEMNELKANQEKDITRLKEIHEDEVLTLREKLDAMRRRSLATATSSAPTLLPDSRDSARFSTTESEYASRAFSTWKSAKTATTIVEVKTSDSSRLGTASSDAKGKDSALDRSSSIFVSMSNTPLPRTPKTADTLGPSVSVMSREASPVRTAESSTQTDDVIDNLVDVDEISEVKSKTDLLEIEREM</sequence>
<evidence type="ECO:0000313" key="3">
    <source>
        <dbReference type="EMBL" id="CAB4022105.1"/>
    </source>
</evidence>
<feature type="compositionally biased region" description="Polar residues" evidence="2">
    <location>
        <begin position="363"/>
        <end position="377"/>
    </location>
</feature>
<dbReference type="Gene3D" id="1.10.287.1490">
    <property type="match status" value="1"/>
</dbReference>
<feature type="non-terminal residue" evidence="3">
    <location>
        <position position="1"/>
    </location>
</feature>
<dbReference type="AlphaFoldDB" id="A0A7D9KY67"/>
<evidence type="ECO:0000313" key="4">
    <source>
        <dbReference type="Proteomes" id="UP001152795"/>
    </source>
</evidence>